<organism evidence="11 12">
    <name type="scientific">Candidatus Pseudogracilibacillus intestinigallinarum</name>
    <dbReference type="NCBI Taxonomy" id="2838742"/>
    <lineage>
        <taxon>Bacteria</taxon>
        <taxon>Bacillati</taxon>
        <taxon>Bacillota</taxon>
        <taxon>Bacilli</taxon>
        <taxon>Bacillales</taxon>
        <taxon>Bacillaceae</taxon>
        <taxon>Pseudogracilibacillus</taxon>
    </lineage>
</organism>
<dbReference type="PROSITE" id="PS50044">
    <property type="entry name" value="SIGMA54_3"/>
    <property type="match status" value="1"/>
</dbReference>
<evidence type="ECO:0000256" key="2">
    <source>
        <dbReference type="ARBA" id="ARBA00022478"/>
    </source>
</evidence>
<proteinExistence type="inferred from homology"/>
<dbReference type="GO" id="GO:0016779">
    <property type="term" value="F:nucleotidyltransferase activity"/>
    <property type="evidence" value="ECO:0007669"/>
    <property type="project" value="UniProtKB-KW"/>
</dbReference>
<name>A0A9D1PMQ9_9BACI</name>
<dbReference type="InterPro" id="IPR038709">
    <property type="entry name" value="RpoN_core-bd_sf"/>
</dbReference>
<dbReference type="PANTHER" id="PTHR32248:SF4">
    <property type="entry name" value="RNA POLYMERASE SIGMA-54 FACTOR"/>
    <property type="match status" value="1"/>
</dbReference>
<feature type="domain" description="RNA polymerase sigma factor 54 DNA-binding" evidence="9">
    <location>
        <begin position="269"/>
        <end position="427"/>
    </location>
</feature>
<dbReference type="AlphaFoldDB" id="A0A9D1PMQ9"/>
<evidence type="ECO:0000313" key="11">
    <source>
        <dbReference type="EMBL" id="HIV74646.1"/>
    </source>
</evidence>
<dbReference type="PRINTS" id="PR00045">
    <property type="entry name" value="SIGMA54FCT"/>
</dbReference>
<keyword evidence="5" id="KW-0805">Transcription regulation</keyword>
<dbReference type="GO" id="GO:0016987">
    <property type="term" value="F:sigma factor activity"/>
    <property type="evidence" value="ECO:0007669"/>
    <property type="project" value="UniProtKB-KW"/>
</dbReference>
<evidence type="ECO:0000259" key="9">
    <source>
        <dbReference type="Pfam" id="PF04552"/>
    </source>
</evidence>
<dbReference type="Pfam" id="PF04963">
    <property type="entry name" value="Sigma54_CBD"/>
    <property type="match status" value="1"/>
</dbReference>
<dbReference type="NCBIfam" id="TIGR02395">
    <property type="entry name" value="rpoN_sigma"/>
    <property type="match status" value="1"/>
</dbReference>
<evidence type="ECO:0000259" key="10">
    <source>
        <dbReference type="Pfam" id="PF04963"/>
    </source>
</evidence>
<evidence type="ECO:0000256" key="1">
    <source>
        <dbReference type="ARBA" id="ARBA00008798"/>
    </source>
</evidence>
<evidence type="ECO:0000256" key="3">
    <source>
        <dbReference type="ARBA" id="ARBA00022679"/>
    </source>
</evidence>
<dbReference type="Gene3D" id="1.10.10.60">
    <property type="entry name" value="Homeodomain-like"/>
    <property type="match status" value="1"/>
</dbReference>
<evidence type="ECO:0000313" key="12">
    <source>
        <dbReference type="Proteomes" id="UP000823937"/>
    </source>
</evidence>
<sequence length="429" mass="49646">MHIRLEQKQTLQLTMTKDLRQAIELLQFSTVELHEFVRAQVEENPFIEWSEPPTTYRSTDVSTHDVIAATAYEEKDLYDVLVEQLAIFSLSDEERKVVEYIICSLEDDGYLRTEKKDIVTRLHISPDQFDRALHIVHQLEPIGVGATSLVDCLLIQAKHLAPKDALLHQLIEYHLVEIGYGESEQIAKQLQTSTETVERKIEWIKHHLHPKPANHLAKKETAFIEPDIIVDHDVTLGEWVVHLNDDYVSKLTFNDEAILMQTNEKEVQTYVQTYRSKFNWLMASLEKRRATLLNIMQVIIQKQQHVFHKGLTYVEPLTLRSVADKIAMHESTVSRATANKFIQTPIGTFALRDLFSTALPTVTGATLSQKHIKEKIRTWIVEEDKKQPLSDQKLTEMLQKEGVIISRRTIAKYRKQLQIASSTKRRQKE</sequence>
<dbReference type="GO" id="GO:0003677">
    <property type="term" value="F:DNA binding"/>
    <property type="evidence" value="ECO:0007669"/>
    <property type="project" value="UniProtKB-KW"/>
</dbReference>
<comment type="similarity">
    <text evidence="1">Belongs to the sigma-54 factor family.</text>
</comment>
<evidence type="ECO:0000256" key="8">
    <source>
        <dbReference type="ARBA" id="ARBA00023163"/>
    </source>
</evidence>
<dbReference type="Proteomes" id="UP000823937">
    <property type="component" value="Unassembled WGS sequence"/>
</dbReference>
<dbReference type="PROSITE" id="PS00718">
    <property type="entry name" value="SIGMA54_2"/>
    <property type="match status" value="1"/>
</dbReference>
<dbReference type="GO" id="GO:0000428">
    <property type="term" value="C:DNA-directed RNA polymerase complex"/>
    <property type="evidence" value="ECO:0007669"/>
    <property type="project" value="UniProtKB-KW"/>
</dbReference>
<feature type="domain" description="RNA polymerase sigma factor 54 core-binding" evidence="10">
    <location>
        <begin position="69"/>
        <end position="255"/>
    </location>
</feature>
<dbReference type="PROSITE" id="PS00717">
    <property type="entry name" value="SIGMA54_1"/>
    <property type="match status" value="1"/>
</dbReference>
<dbReference type="GO" id="GO:0001216">
    <property type="term" value="F:DNA-binding transcription activator activity"/>
    <property type="evidence" value="ECO:0007669"/>
    <property type="project" value="InterPro"/>
</dbReference>
<evidence type="ECO:0000256" key="6">
    <source>
        <dbReference type="ARBA" id="ARBA00023082"/>
    </source>
</evidence>
<dbReference type="PANTHER" id="PTHR32248">
    <property type="entry name" value="RNA POLYMERASE SIGMA-54 FACTOR"/>
    <property type="match status" value="1"/>
</dbReference>
<reference evidence="11" key="1">
    <citation type="journal article" date="2021" name="PeerJ">
        <title>Extensive microbial diversity within the chicken gut microbiome revealed by metagenomics and culture.</title>
        <authorList>
            <person name="Gilroy R."/>
            <person name="Ravi A."/>
            <person name="Getino M."/>
            <person name="Pursley I."/>
            <person name="Horton D.L."/>
            <person name="Alikhan N.F."/>
            <person name="Baker D."/>
            <person name="Gharbi K."/>
            <person name="Hall N."/>
            <person name="Watson M."/>
            <person name="Adriaenssens E.M."/>
            <person name="Foster-Nyarko E."/>
            <person name="Jarju S."/>
            <person name="Secka A."/>
            <person name="Antonio M."/>
            <person name="Oren A."/>
            <person name="Chaudhuri R.R."/>
            <person name="La Ragione R."/>
            <person name="Hildebrand F."/>
            <person name="Pallen M.J."/>
        </authorList>
    </citation>
    <scope>NUCLEOTIDE SEQUENCE</scope>
    <source>
        <strain evidence="11">CHK169-2315</strain>
    </source>
</reference>
<dbReference type="GO" id="GO:0006352">
    <property type="term" value="P:DNA-templated transcription initiation"/>
    <property type="evidence" value="ECO:0007669"/>
    <property type="project" value="InterPro"/>
</dbReference>
<dbReference type="Pfam" id="PF04552">
    <property type="entry name" value="Sigma54_DBD"/>
    <property type="match status" value="1"/>
</dbReference>
<keyword evidence="3" id="KW-0808">Transferase</keyword>
<dbReference type="InterPro" id="IPR000394">
    <property type="entry name" value="RNA_pol_sigma_54"/>
</dbReference>
<accession>A0A9D1PMQ9</accession>
<keyword evidence="8" id="KW-0804">Transcription</keyword>
<dbReference type="Pfam" id="PF00309">
    <property type="entry name" value="Sigma54_AID"/>
    <property type="match status" value="1"/>
</dbReference>
<dbReference type="PIRSF" id="PIRSF000774">
    <property type="entry name" value="RpoN"/>
    <property type="match status" value="1"/>
</dbReference>
<evidence type="ECO:0000256" key="4">
    <source>
        <dbReference type="ARBA" id="ARBA00022695"/>
    </source>
</evidence>
<evidence type="ECO:0000256" key="5">
    <source>
        <dbReference type="ARBA" id="ARBA00023015"/>
    </source>
</evidence>
<dbReference type="Gene3D" id="1.10.10.1330">
    <property type="entry name" value="RNA polymerase sigma-54 factor, core-binding domain"/>
    <property type="match status" value="1"/>
</dbReference>
<protein>
    <submittedName>
        <fullName evidence="11">RNA polymerase factor sigma-54</fullName>
    </submittedName>
</protein>
<dbReference type="InterPro" id="IPR007634">
    <property type="entry name" value="RNA_pol_sigma_54_DNA-bd"/>
</dbReference>
<keyword evidence="4" id="KW-0548">Nucleotidyltransferase</keyword>
<gene>
    <name evidence="11" type="primary">rpoN</name>
    <name evidence="11" type="ORF">H9895_06135</name>
</gene>
<evidence type="ECO:0000256" key="7">
    <source>
        <dbReference type="ARBA" id="ARBA00023125"/>
    </source>
</evidence>
<dbReference type="InterPro" id="IPR007046">
    <property type="entry name" value="RNA_pol_sigma_54_core-bd"/>
</dbReference>
<keyword evidence="2" id="KW-0240">DNA-directed RNA polymerase</keyword>
<dbReference type="EMBL" id="DXHX01000092">
    <property type="protein sequence ID" value="HIV74646.1"/>
    <property type="molecule type" value="Genomic_DNA"/>
</dbReference>
<comment type="caution">
    <text evidence="11">The sequence shown here is derived from an EMBL/GenBank/DDBJ whole genome shotgun (WGS) entry which is preliminary data.</text>
</comment>
<keyword evidence="7" id="KW-0238">DNA-binding</keyword>
<reference evidence="11" key="2">
    <citation type="submission" date="2021-04" db="EMBL/GenBank/DDBJ databases">
        <authorList>
            <person name="Gilroy R."/>
        </authorList>
    </citation>
    <scope>NUCLEOTIDE SEQUENCE</scope>
    <source>
        <strain evidence="11">CHK169-2315</strain>
    </source>
</reference>
<keyword evidence="6" id="KW-0731">Sigma factor</keyword>